<keyword evidence="4" id="KW-0378">Hydrolase</keyword>
<evidence type="ECO:0000259" key="8">
    <source>
        <dbReference type="Pfam" id="PF08340"/>
    </source>
</evidence>
<evidence type="ECO:0000256" key="5">
    <source>
        <dbReference type="ARBA" id="ARBA00035648"/>
    </source>
</evidence>
<keyword evidence="3" id="KW-0255">Endonuclease</keyword>
<evidence type="ECO:0000259" key="7">
    <source>
        <dbReference type="Pfam" id="PF03755"/>
    </source>
</evidence>
<dbReference type="InterPro" id="IPR013527">
    <property type="entry name" value="YicC-like_N"/>
</dbReference>
<evidence type="ECO:0000256" key="1">
    <source>
        <dbReference type="ARBA" id="ARBA00001968"/>
    </source>
</evidence>
<organism evidence="9 10">
    <name type="scientific">Biomaibacter acetigenes</name>
    <dbReference type="NCBI Taxonomy" id="2316383"/>
    <lineage>
        <taxon>Bacteria</taxon>
        <taxon>Bacillati</taxon>
        <taxon>Bacillota</taxon>
        <taxon>Clostridia</taxon>
        <taxon>Thermosediminibacterales</taxon>
        <taxon>Tepidanaerobacteraceae</taxon>
        <taxon>Biomaibacter</taxon>
    </lineage>
</organism>
<gene>
    <name evidence="9" type="ORF">D2962_06970</name>
</gene>
<evidence type="ECO:0000256" key="6">
    <source>
        <dbReference type="SAM" id="Coils"/>
    </source>
</evidence>
<dbReference type="NCBIfam" id="TIGR00255">
    <property type="entry name" value="YicC/YloC family endoribonuclease"/>
    <property type="match status" value="1"/>
</dbReference>
<evidence type="ECO:0000313" key="10">
    <source>
        <dbReference type="Proteomes" id="UP000280960"/>
    </source>
</evidence>
<dbReference type="KEGG" id="bacg:D2962_06970"/>
<feature type="domain" description="Endoribonuclease YicC-like N-terminal" evidence="7">
    <location>
        <begin position="2"/>
        <end position="153"/>
    </location>
</feature>
<proteinExistence type="inferred from homology"/>
<dbReference type="Pfam" id="PF08340">
    <property type="entry name" value="YicC-like_C"/>
    <property type="match status" value="1"/>
</dbReference>
<evidence type="ECO:0000313" key="9">
    <source>
        <dbReference type="EMBL" id="AYO30397.1"/>
    </source>
</evidence>
<dbReference type="GO" id="GO:0016787">
    <property type="term" value="F:hydrolase activity"/>
    <property type="evidence" value="ECO:0007669"/>
    <property type="project" value="UniProtKB-KW"/>
</dbReference>
<keyword evidence="2" id="KW-0540">Nuclease</keyword>
<evidence type="ECO:0000256" key="2">
    <source>
        <dbReference type="ARBA" id="ARBA00022722"/>
    </source>
</evidence>
<dbReference type="Pfam" id="PF03755">
    <property type="entry name" value="YicC-like_N"/>
    <property type="match status" value="1"/>
</dbReference>
<keyword evidence="6" id="KW-0175">Coiled coil</keyword>
<keyword evidence="10" id="KW-1185">Reference proteome</keyword>
<dbReference type="AlphaFoldDB" id="A0A3G2R6B4"/>
<sequence>MIRSMTGYGRGEQSGKISWVVEIRSVNHRFLEIFVKLPRTWLLLEEKIKSFIKGKISRGRVDVFVNLSCENFPMNIKIDKSAVRNYYNKLMEIKQETGFEGPVSLSLLSMMPDLFSIEEEMPQEQELWEMLEPALDLAVKNMIIMREREGENLWHDIVTRLDLIDGKVDFIGERTDMVVEEYRKRLAQDVERVLKDVTLERDRIETEVVFFAERSNITEELIRLKSHIRQMKNLEQANDSVGKKADFIIQEMYREANTIASKSSDYDISKEIIEIKSELEKIREQVQNIE</sequence>
<evidence type="ECO:0000256" key="3">
    <source>
        <dbReference type="ARBA" id="ARBA00022759"/>
    </source>
</evidence>
<comment type="cofactor">
    <cofactor evidence="1">
        <name>a divalent metal cation</name>
        <dbReference type="ChEBI" id="CHEBI:60240"/>
    </cofactor>
</comment>
<dbReference type="InterPro" id="IPR005229">
    <property type="entry name" value="YicC/YloC-like"/>
</dbReference>
<evidence type="ECO:0000256" key="4">
    <source>
        <dbReference type="ARBA" id="ARBA00022801"/>
    </source>
</evidence>
<dbReference type="PANTHER" id="PTHR30636:SF3">
    <property type="entry name" value="UPF0701 PROTEIN YICC"/>
    <property type="match status" value="1"/>
</dbReference>
<reference evidence="9 10" key="1">
    <citation type="submission" date="2018-10" db="EMBL/GenBank/DDBJ databases">
        <authorList>
            <person name="Zhang X."/>
        </authorList>
    </citation>
    <scope>NUCLEOTIDE SEQUENCE [LARGE SCALE GENOMIC DNA]</scope>
    <source>
        <strain evidence="9 10">SK-G1</strain>
    </source>
</reference>
<dbReference type="GO" id="GO:0004521">
    <property type="term" value="F:RNA endonuclease activity"/>
    <property type="evidence" value="ECO:0007669"/>
    <property type="project" value="InterPro"/>
</dbReference>
<dbReference type="EMBL" id="CP033169">
    <property type="protein sequence ID" value="AYO30397.1"/>
    <property type="molecule type" value="Genomic_DNA"/>
</dbReference>
<comment type="similarity">
    <text evidence="5">Belongs to the YicC/YloC family.</text>
</comment>
<dbReference type="InterPro" id="IPR013551">
    <property type="entry name" value="YicC-like_C"/>
</dbReference>
<name>A0A3G2R6B4_9FIRM</name>
<dbReference type="RefSeq" id="WP_120766638.1">
    <property type="nucleotide sequence ID" value="NZ_CP033169.1"/>
</dbReference>
<feature type="domain" description="Endoribonuclease YicC-like C-terminal" evidence="8">
    <location>
        <begin position="172"/>
        <end position="290"/>
    </location>
</feature>
<feature type="coiled-coil region" evidence="6">
    <location>
        <begin position="187"/>
        <end position="244"/>
    </location>
</feature>
<protein>
    <submittedName>
        <fullName evidence="9">YicC family protein</fullName>
    </submittedName>
</protein>
<dbReference type="Proteomes" id="UP000280960">
    <property type="component" value="Chromosome"/>
</dbReference>
<dbReference type="PANTHER" id="PTHR30636">
    <property type="entry name" value="UPF0701 PROTEIN YICC"/>
    <property type="match status" value="1"/>
</dbReference>
<accession>A0A3G2R6B4</accession>